<comment type="caution">
    <text evidence="2">The sequence shown here is derived from an EMBL/GenBank/DDBJ whole genome shotgun (WGS) entry which is preliminary data.</text>
</comment>
<feature type="non-terminal residue" evidence="2">
    <location>
        <position position="1"/>
    </location>
</feature>
<evidence type="ECO:0000313" key="2">
    <source>
        <dbReference type="EMBL" id="PIR85856.1"/>
    </source>
</evidence>
<sequence>TVSYEKVLSRIEAETTRAYEYLNSLGNVATSEQKSDIERRLNDVKNKVESANKLKEQDEAGATLILTEALSSTQKLISFMTKLEVRENVTIEELVPVVPTDEERFNALKLNLVDASTTIAMVEVGLKQLNSSSNDYIAIADTISQYRLIEIEANAHLTAGELEKAEALVKGILEIVKALEDTMVGLGIKLEAEETEEITQ</sequence>
<organism evidence="2 3">
    <name type="scientific">Candidatus Kaiserbacteria bacterium CG10_big_fil_rev_8_21_14_0_10_44_10</name>
    <dbReference type="NCBI Taxonomy" id="1974606"/>
    <lineage>
        <taxon>Bacteria</taxon>
        <taxon>Candidatus Kaiseribacteriota</taxon>
    </lineage>
</organism>
<evidence type="ECO:0000313" key="3">
    <source>
        <dbReference type="Proteomes" id="UP000229612"/>
    </source>
</evidence>
<feature type="coiled-coil region" evidence="1">
    <location>
        <begin position="27"/>
        <end position="54"/>
    </location>
</feature>
<reference evidence="3" key="1">
    <citation type="submission" date="2017-09" db="EMBL/GenBank/DDBJ databases">
        <title>Depth-based differentiation of microbial function through sediment-hosted aquifers and enrichment of novel symbionts in the deep terrestrial subsurface.</title>
        <authorList>
            <person name="Probst A.J."/>
            <person name="Ladd B."/>
            <person name="Jarett J.K."/>
            <person name="Geller-Mcgrath D.E."/>
            <person name="Sieber C.M.K."/>
            <person name="Emerson J.B."/>
            <person name="Anantharaman K."/>
            <person name="Thomas B.C."/>
            <person name="Malmstrom R."/>
            <person name="Stieglmeier M."/>
            <person name="Klingl A."/>
            <person name="Woyke T."/>
            <person name="Ryan C.M."/>
            <person name="Banfield J.F."/>
        </authorList>
    </citation>
    <scope>NUCLEOTIDE SEQUENCE [LARGE SCALE GENOMIC DNA]</scope>
</reference>
<accession>A0A2H0UJI2</accession>
<dbReference type="AlphaFoldDB" id="A0A2H0UJI2"/>
<name>A0A2H0UJI2_9BACT</name>
<proteinExistence type="predicted"/>
<dbReference type="Proteomes" id="UP000229612">
    <property type="component" value="Unassembled WGS sequence"/>
</dbReference>
<evidence type="ECO:0000256" key="1">
    <source>
        <dbReference type="SAM" id="Coils"/>
    </source>
</evidence>
<dbReference type="EMBL" id="PFBG01000023">
    <property type="protein sequence ID" value="PIR85856.1"/>
    <property type="molecule type" value="Genomic_DNA"/>
</dbReference>
<gene>
    <name evidence="2" type="ORF">COU14_02155</name>
</gene>
<protein>
    <submittedName>
        <fullName evidence="2">Uncharacterized protein</fullName>
    </submittedName>
</protein>
<keyword evidence="1" id="KW-0175">Coiled coil</keyword>